<keyword evidence="2" id="KW-1133">Transmembrane helix</keyword>
<feature type="compositionally biased region" description="Polar residues" evidence="1">
    <location>
        <begin position="101"/>
        <end position="113"/>
    </location>
</feature>
<reference evidence="4 5" key="1">
    <citation type="journal article" date="2015" name="Genome Announc.">
        <title>Expanding the biotechnology potential of lactobacilli through comparative genomics of 213 strains and associated genera.</title>
        <authorList>
            <person name="Sun Z."/>
            <person name="Harris H.M."/>
            <person name="McCann A."/>
            <person name="Guo C."/>
            <person name="Argimon S."/>
            <person name="Zhang W."/>
            <person name="Yang X."/>
            <person name="Jeffery I.B."/>
            <person name="Cooney J.C."/>
            <person name="Kagawa T.F."/>
            <person name="Liu W."/>
            <person name="Song Y."/>
            <person name="Salvetti E."/>
            <person name="Wrobel A."/>
            <person name="Rasinkangas P."/>
            <person name="Parkhill J."/>
            <person name="Rea M.C."/>
            <person name="O'Sullivan O."/>
            <person name="Ritari J."/>
            <person name="Douillard F.P."/>
            <person name="Paul Ross R."/>
            <person name="Yang R."/>
            <person name="Briner A.E."/>
            <person name="Felis G.E."/>
            <person name="de Vos W.M."/>
            <person name="Barrangou R."/>
            <person name="Klaenhammer T.R."/>
            <person name="Caufield P.W."/>
            <person name="Cui Y."/>
            <person name="Zhang H."/>
            <person name="O'Toole P.W."/>
        </authorList>
    </citation>
    <scope>NUCLEOTIDE SEQUENCE [LARGE SCALE GENOMIC DNA]</scope>
    <source>
        <strain evidence="4 5">DSM 14857</strain>
    </source>
</reference>
<dbReference type="RefSeq" id="WP_010624547.1">
    <property type="nucleotide sequence ID" value="NZ_AZFA01000010.1"/>
</dbReference>
<keyword evidence="2" id="KW-0472">Membrane</keyword>
<dbReference type="Pfam" id="PF20214">
    <property type="entry name" value="DUF6574"/>
    <property type="match status" value="1"/>
</dbReference>
<feature type="compositionally biased region" description="Low complexity" evidence="1">
    <location>
        <begin position="55"/>
        <end position="67"/>
    </location>
</feature>
<keyword evidence="5" id="KW-1185">Reference proteome</keyword>
<feature type="transmembrane region" description="Helical" evidence="2">
    <location>
        <begin position="199"/>
        <end position="220"/>
    </location>
</feature>
<keyword evidence="2" id="KW-0812">Transmembrane</keyword>
<dbReference type="InterPro" id="IPR046481">
    <property type="entry name" value="DUF6574"/>
</dbReference>
<comment type="caution">
    <text evidence="4">The sequence shown here is derived from an EMBL/GenBank/DDBJ whole genome shotgun (WGS) entry which is preliminary data.</text>
</comment>
<feature type="transmembrane region" description="Helical" evidence="2">
    <location>
        <begin position="256"/>
        <end position="277"/>
    </location>
</feature>
<feature type="region of interest" description="Disordered" evidence="1">
    <location>
        <begin position="22"/>
        <end position="121"/>
    </location>
</feature>
<proteinExistence type="predicted"/>
<evidence type="ECO:0000313" key="4">
    <source>
        <dbReference type="EMBL" id="KRL66823.1"/>
    </source>
</evidence>
<feature type="domain" description="Zinc-ribbon" evidence="3">
    <location>
        <begin position="2"/>
        <end position="24"/>
    </location>
</feature>
<dbReference type="OrthoDB" id="2291432at2"/>
<feature type="region of interest" description="Disordered" evidence="1">
    <location>
        <begin position="141"/>
        <end position="164"/>
    </location>
</feature>
<dbReference type="eggNOG" id="ENOG5033FN0">
    <property type="taxonomic scope" value="Bacteria"/>
</dbReference>
<name>A0A0R1SCE1_9LACO</name>
<dbReference type="STRING" id="1423815.FC27_GL000269"/>
<accession>A0A0R1SCE1</accession>
<sequence length="409" mass="44951">MKCKNCGAELDPGTKFCTKCGAKVESASDASTQGNDQPVSSTSNNQAGQPQKSVQNSQPNQTQQPNQAMGNNNQSGQNQFAQTNQNGQQGFNQNQASQQNMSGQQSYNQNPVGPQNMNDQQNYNQNQFAQQNMNGQQNFNQTQAGQLNSNGQPNFNQNQNEPMQNNQTFENFKKHSSNYFAWFVNSLKRPSQVDQKNKFFGLISFAINSVLMAWILYLLVSRVFQIVTDMIQTLSEQFGSSSSYYDSSDTISGGSIFLIMLITVIICFAVFLGVGFLCKKFLAHDEPSMLTYANTLGSYSNSMIAVEVVTVLFLLIALPRDLSISNIDSIAKMAGVALLLIGLIMIIFSIAFIASLVNENGRTSIDGIYVALIGYFASNVVMAIVFRIVFNGIFSDSESMGMIVTHLFG</sequence>
<feature type="compositionally biased region" description="Polar residues" evidence="1">
    <location>
        <begin position="28"/>
        <end position="54"/>
    </location>
</feature>
<protein>
    <recommendedName>
        <fullName evidence="3">Zinc-ribbon domain-containing protein</fullName>
    </recommendedName>
</protein>
<evidence type="ECO:0000256" key="2">
    <source>
        <dbReference type="SAM" id="Phobius"/>
    </source>
</evidence>
<feature type="transmembrane region" description="Helical" evidence="2">
    <location>
        <begin position="368"/>
        <end position="390"/>
    </location>
</feature>
<evidence type="ECO:0000256" key="1">
    <source>
        <dbReference type="SAM" id="MobiDB-lite"/>
    </source>
</evidence>
<evidence type="ECO:0000259" key="3">
    <source>
        <dbReference type="Pfam" id="PF13240"/>
    </source>
</evidence>
<gene>
    <name evidence="4" type="ORF">FC27_GL000269</name>
</gene>
<dbReference type="AlphaFoldDB" id="A0A0R1SCE1"/>
<dbReference type="EMBL" id="AZFA01000010">
    <property type="protein sequence ID" value="KRL66823.1"/>
    <property type="molecule type" value="Genomic_DNA"/>
</dbReference>
<dbReference type="PATRIC" id="fig|1423815.3.peg.273"/>
<organism evidence="4 5">
    <name type="scientific">Companilactobacillus versmoldensis DSM 14857 = KCTC 3814</name>
    <dbReference type="NCBI Taxonomy" id="1423815"/>
    <lineage>
        <taxon>Bacteria</taxon>
        <taxon>Bacillati</taxon>
        <taxon>Bacillota</taxon>
        <taxon>Bacilli</taxon>
        <taxon>Lactobacillales</taxon>
        <taxon>Lactobacillaceae</taxon>
        <taxon>Companilactobacillus</taxon>
    </lineage>
</organism>
<dbReference type="InterPro" id="IPR026870">
    <property type="entry name" value="Zinc_ribbon_dom"/>
</dbReference>
<dbReference type="Proteomes" id="UP000051647">
    <property type="component" value="Unassembled WGS sequence"/>
</dbReference>
<feature type="compositionally biased region" description="Low complexity" evidence="1">
    <location>
        <begin position="77"/>
        <end position="100"/>
    </location>
</feature>
<evidence type="ECO:0000313" key="5">
    <source>
        <dbReference type="Proteomes" id="UP000051647"/>
    </source>
</evidence>
<feature type="transmembrane region" description="Helical" evidence="2">
    <location>
        <begin position="297"/>
        <end position="318"/>
    </location>
</feature>
<feature type="transmembrane region" description="Helical" evidence="2">
    <location>
        <begin position="330"/>
        <end position="356"/>
    </location>
</feature>
<dbReference type="Pfam" id="PF13240">
    <property type="entry name" value="Zn_Ribbon_1"/>
    <property type="match status" value="1"/>
</dbReference>